<dbReference type="AlphaFoldDB" id="A0A1P8K130"/>
<dbReference type="STRING" id="1842727.RD110_22955"/>
<dbReference type="OrthoDB" id="9814432at2"/>
<evidence type="ECO:0000313" key="2">
    <source>
        <dbReference type="Proteomes" id="UP000186609"/>
    </source>
</evidence>
<evidence type="ECO:0000313" key="1">
    <source>
        <dbReference type="EMBL" id="APW39706.1"/>
    </source>
</evidence>
<protein>
    <recommendedName>
        <fullName evidence="3">Preprotein translocase subunit YajC</fullName>
    </recommendedName>
</protein>
<keyword evidence="2" id="KW-1185">Reference proteome</keyword>
<name>A0A1P8K130_9BURK</name>
<organism evidence="1 2">
    <name type="scientific">Rhodoferax koreensis</name>
    <dbReference type="NCBI Taxonomy" id="1842727"/>
    <lineage>
        <taxon>Bacteria</taxon>
        <taxon>Pseudomonadati</taxon>
        <taxon>Pseudomonadota</taxon>
        <taxon>Betaproteobacteria</taxon>
        <taxon>Burkholderiales</taxon>
        <taxon>Comamonadaceae</taxon>
        <taxon>Rhodoferax</taxon>
    </lineage>
</organism>
<reference evidence="1 2" key="1">
    <citation type="submission" date="2017-01" db="EMBL/GenBank/DDBJ databases">
        <authorList>
            <person name="Mah S.A."/>
            <person name="Swanson W.J."/>
            <person name="Moy G.W."/>
            <person name="Vacquier V.D."/>
        </authorList>
    </citation>
    <scope>NUCLEOTIDE SEQUENCE [LARGE SCALE GENOMIC DNA]</scope>
    <source>
        <strain evidence="1 2">DCY110</strain>
    </source>
</reference>
<gene>
    <name evidence="1" type="ORF">RD110_22955</name>
</gene>
<accession>A0A1P8K130</accession>
<sequence length="76" mass="8495">MKLLVVFLVVLFGVWLWRQGRLADRADTKPPTPRKPPALPNEMVRCAVCGLHLPATEAVSNGRVSFCSVEHQRQAE</sequence>
<dbReference type="EMBL" id="CP019236">
    <property type="protein sequence ID" value="APW39706.1"/>
    <property type="molecule type" value="Genomic_DNA"/>
</dbReference>
<dbReference type="KEGG" id="rhy:RD110_22955"/>
<evidence type="ECO:0008006" key="3">
    <source>
        <dbReference type="Google" id="ProtNLM"/>
    </source>
</evidence>
<proteinExistence type="predicted"/>
<dbReference type="InterPro" id="IPR049708">
    <property type="entry name" value="PP0621-like"/>
</dbReference>
<dbReference type="NCBIfam" id="NF041023">
    <property type="entry name" value="PP0621_fam"/>
    <property type="match status" value="1"/>
</dbReference>
<dbReference type="Proteomes" id="UP000186609">
    <property type="component" value="Chromosome"/>
</dbReference>
<dbReference type="RefSeq" id="WP_076202257.1">
    <property type="nucleotide sequence ID" value="NZ_CP019236.1"/>
</dbReference>